<keyword evidence="2" id="KW-1185">Reference proteome</keyword>
<gene>
    <name evidence="1" type="ORF">FA743_20165</name>
</gene>
<comment type="caution">
    <text evidence="1">The sequence shown here is derived from an EMBL/GenBank/DDBJ whole genome shotgun (WGS) entry which is preliminary data.</text>
</comment>
<organism evidence="1 2">
    <name type="scientific">Paracoccus gahaiensis</name>
    <dbReference type="NCBI Taxonomy" id="1706839"/>
    <lineage>
        <taxon>Bacteria</taxon>
        <taxon>Pseudomonadati</taxon>
        <taxon>Pseudomonadota</taxon>
        <taxon>Alphaproteobacteria</taxon>
        <taxon>Rhodobacterales</taxon>
        <taxon>Paracoccaceae</taxon>
        <taxon>Paracoccus</taxon>
    </lineage>
</organism>
<dbReference type="AlphaFoldDB" id="A0A4V5MWW0"/>
<dbReference type="RefSeq" id="WP_136887826.1">
    <property type="nucleotide sequence ID" value="NZ_SUNI01000077.1"/>
</dbReference>
<evidence type="ECO:0000313" key="1">
    <source>
        <dbReference type="EMBL" id="TJZ88258.1"/>
    </source>
</evidence>
<evidence type="ECO:0000313" key="2">
    <source>
        <dbReference type="Proteomes" id="UP000309747"/>
    </source>
</evidence>
<protein>
    <submittedName>
        <fullName evidence="1">Uncharacterized protein</fullName>
    </submittedName>
</protein>
<name>A0A4V5MWW0_9RHOB</name>
<dbReference type="Proteomes" id="UP000309747">
    <property type="component" value="Unassembled WGS sequence"/>
</dbReference>
<dbReference type="OrthoDB" id="7222937at2"/>
<proteinExistence type="predicted"/>
<sequence>MTIIRRGNSLFLRKRVPTRYRRIETRTIVHLSLHTDTGAIAAQKAPRVWSEMIEAWEAKLKGDTGGAEARFAAARELAHIRGVRYLSADAVARLPIEDVLDRTEAVMRASKRGKIDHPPVSGKLSAALLFLYFSGGRDRTMTWDIHRNARRLC</sequence>
<reference evidence="1 2" key="1">
    <citation type="submission" date="2019-04" db="EMBL/GenBank/DDBJ databases">
        <authorList>
            <person name="Li J."/>
        </authorList>
    </citation>
    <scope>NUCLEOTIDE SEQUENCE [LARGE SCALE GENOMIC DNA]</scope>
    <source>
        <strain evidence="1 2">KCTC 42687</strain>
    </source>
</reference>
<accession>A0A4V5MWW0</accession>
<dbReference type="EMBL" id="SUNI01000077">
    <property type="protein sequence ID" value="TJZ88258.1"/>
    <property type="molecule type" value="Genomic_DNA"/>
</dbReference>